<protein>
    <recommendedName>
        <fullName evidence="2">CTLH domain-containing protein</fullName>
    </recommendedName>
</protein>
<evidence type="ECO:0000259" key="2">
    <source>
        <dbReference type="PROSITE" id="PS50897"/>
    </source>
</evidence>
<organism evidence="3 4">
    <name type="scientific">Paralvinella palmiformis</name>
    <dbReference type="NCBI Taxonomy" id="53620"/>
    <lineage>
        <taxon>Eukaryota</taxon>
        <taxon>Metazoa</taxon>
        <taxon>Spiralia</taxon>
        <taxon>Lophotrochozoa</taxon>
        <taxon>Annelida</taxon>
        <taxon>Polychaeta</taxon>
        <taxon>Sedentaria</taxon>
        <taxon>Canalipalpata</taxon>
        <taxon>Terebellida</taxon>
        <taxon>Terebelliformia</taxon>
        <taxon>Alvinellidae</taxon>
        <taxon>Paralvinella</taxon>
    </lineage>
</organism>
<evidence type="ECO:0000256" key="1">
    <source>
        <dbReference type="SAM" id="MobiDB-lite"/>
    </source>
</evidence>
<dbReference type="Pfam" id="PF25602">
    <property type="entry name" value="WDR47_COR"/>
    <property type="match status" value="1"/>
</dbReference>
<feature type="compositionally biased region" description="Low complexity" evidence="1">
    <location>
        <begin position="525"/>
        <end position="537"/>
    </location>
</feature>
<gene>
    <name evidence="3" type="ORF">LSH36_159g06049</name>
</gene>
<feature type="compositionally biased region" description="Polar residues" evidence="1">
    <location>
        <begin position="443"/>
        <end position="453"/>
    </location>
</feature>
<proteinExistence type="predicted"/>
<reference evidence="3" key="1">
    <citation type="journal article" date="2023" name="Mol. Biol. Evol.">
        <title>Third-Generation Sequencing Reveals the Adaptive Role of the Epigenome in Three Deep-Sea Polychaetes.</title>
        <authorList>
            <person name="Perez M."/>
            <person name="Aroh O."/>
            <person name="Sun Y."/>
            <person name="Lan Y."/>
            <person name="Juniper S.K."/>
            <person name="Young C.R."/>
            <person name="Angers B."/>
            <person name="Qian P.Y."/>
        </authorList>
    </citation>
    <scope>NUCLEOTIDE SEQUENCE</scope>
    <source>
        <strain evidence="3">P08H-3</strain>
    </source>
</reference>
<keyword evidence="4" id="KW-1185">Reference proteome</keyword>
<name>A0AAD9JV91_9ANNE</name>
<evidence type="ECO:0000313" key="4">
    <source>
        <dbReference type="Proteomes" id="UP001208570"/>
    </source>
</evidence>
<accession>A0AAD9JV91</accession>
<comment type="caution">
    <text evidence="3">The sequence shown here is derived from an EMBL/GenBank/DDBJ whole genome shotgun (WGS) entry which is preliminary data.</text>
</comment>
<feature type="region of interest" description="Disordered" evidence="1">
    <location>
        <begin position="387"/>
        <end position="453"/>
    </location>
</feature>
<feature type="region of interest" description="Disordered" evidence="1">
    <location>
        <begin position="525"/>
        <end position="545"/>
    </location>
</feature>
<dbReference type="Proteomes" id="UP001208570">
    <property type="component" value="Unassembled WGS sequence"/>
</dbReference>
<feature type="domain" description="CTLH" evidence="2">
    <location>
        <begin position="44"/>
        <end position="101"/>
    </location>
</feature>
<evidence type="ECO:0000313" key="3">
    <source>
        <dbReference type="EMBL" id="KAK2159073.1"/>
    </source>
</evidence>
<dbReference type="AlphaFoldDB" id="A0AAD9JV91"/>
<dbReference type="PROSITE" id="PS50897">
    <property type="entry name" value="CTLH"/>
    <property type="match status" value="1"/>
</dbReference>
<dbReference type="InterPro" id="IPR057749">
    <property type="entry name" value="WDR47_COR"/>
</dbReference>
<sequence>MPSTCVKISETEVMKLVLEFLTNRHLNISMLSLERETGVINGLYSDDMLFLRQLILDGQWDDVLDFAQPLSTIESFNWKNFQYLIYRHKYLELLCIKSESGQSQSYELTVEELVKCVNQLEKFCPTKENYSNLCLLLTLPRLQDHTEYQNWNPSNARVECFKDIHPIVEKFLPIDKRDMKNDGQCLVSQNDRLVQLLVKGILYESCVEFCQQRATTADLDNDNLKLSSLLTGSVINDNDVSLISWLQALPYETFNCPFEKKRLAIDVQTLDKPSLEASWSEQILATPIKPKKFPHSAIFRPRSADIMSRSLMPQYDGLAYGLSKTGAERLSYPSDFMSKSFSNHSFHLNLGYKSKMQTSIDKMFDDSNILDTQSSIIIESTPVKSETLLINDDTPSGSPRSVTKTSTPVSTESDSNIVSPKPSESPRRSVTTPVSIMKKHSQSGETNDASLRTSSTDLYQQYQKQRQKLEEQLETQERQRQIYQQQLLDGDDNMMKSYDNSEAQKLSDRIDGSVVHGLDIPDQASELTSQSSGSEASSTKHQDVDNGSCYAGISSCVRHVRDLLLLDGDDNVIRTTGRVRQ</sequence>
<dbReference type="PANTHER" id="PTHR19863">
    <property type="entry name" value="NEMITIN (NEURONAL ENRICHED MAP INTERACTING PROTEIN) HOMOLOG"/>
    <property type="match status" value="1"/>
</dbReference>
<dbReference type="InterPro" id="IPR006595">
    <property type="entry name" value="CTLH_C"/>
</dbReference>
<dbReference type="PANTHER" id="PTHR19863:SF5">
    <property type="entry name" value="WD REPEAT-CONTAINING PROTEIN 47"/>
    <property type="match status" value="1"/>
</dbReference>
<feature type="compositionally biased region" description="Polar residues" evidence="1">
    <location>
        <begin position="393"/>
        <end position="418"/>
    </location>
</feature>
<dbReference type="InterPro" id="IPR040067">
    <property type="entry name" value="WDR47"/>
</dbReference>
<dbReference type="EMBL" id="JAODUP010000159">
    <property type="protein sequence ID" value="KAK2159073.1"/>
    <property type="molecule type" value="Genomic_DNA"/>
</dbReference>
<dbReference type="SMART" id="SM00668">
    <property type="entry name" value="CTLH"/>
    <property type="match status" value="1"/>
</dbReference>